<organism evidence="3 4">
    <name type="scientific">Neoroseomonas terrae</name>
    <dbReference type="NCBI Taxonomy" id="424799"/>
    <lineage>
        <taxon>Bacteria</taxon>
        <taxon>Pseudomonadati</taxon>
        <taxon>Pseudomonadota</taxon>
        <taxon>Alphaproteobacteria</taxon>
        <taxon>Acetobacterales</taxon>
        <taxon>Acetobacteraceae</taxon>
        <taxon>Neoroseomonas</taxon>
    </lineage>
</organism>
<keyword evidence="1" id="KW-0732">Signal</keyword>
<dbReference type="SMART" id="SM00327">
    <property type="entry name" value="VWA"/>
    <property type="match status" value="1"/>
</dbReference>
<protein>
    <submittedName>
        <fullName evidence="3">VWA domain-containing protein</fullName>
    </submittedName>
</protein>
<keyword evidence="4" id="KW-1185">Reference proteome</keyword>
<proteinExistence type="predicted"/>
<comment type="caution">
    <text evidence="3">The sequence shown here is derived from an EMBL/GenBank/DDBJ whole genome shotgun (WGS) entry which is preliminary data.</text>
</comment>
<dbReference type="InterPro" id="IPR036465">
    <property type="entry name" value="vWFA_dom_sf"/>
</dbReference>
<evidence type="ECO:0000313" key="4">
    <source>
        <dbReference type="Proteomes" id="UP000698752"/>
    </source>
</evidence>
<dbReference type="SUPFAM" id="SSF53300">
    <property type="entry name" value="vWA-like"/>
    <property type="match status" value="1"/>
</dbReference>
<accession>A0ABS5EDE8</accession>
<feature type="domain" description="VWFA" evidence="2">
    <location>
        <begin position="23"/>
        <end position="199"/>
    </location>
</feature>
<feature type="chain" id="PRO_5046268409" evidence="1">
    <location>
        <begin position="22"/>
        <end position="464"/>
    </location>
</feature>
<evidence type="ECO:0000256" key="1">
    <source>
        <dbReference type="SAM" id="SignalP"/>
    </source>
</evidence>
<evidence type="ECO:0000313" key="3">
    <source>
        <dbReference type="EMBL" id="MBR0649045.1"/>
    </source>
</evidence>
<dbReference type="Proteomes" id="UP000698752">
    <property type="component" value="Unassembled WGS sequence"/>
</dbReference>
<feature type="signal peptide" evidence="1">
    <location>
        <begin position="1"/>
        <end position="21"/>
    </location>
</feature>
<dbReference type="Pfam" id="PF13519">
    <property type="entry name" value="VWA_2"/>
    <property type="match status" value="1"/>
</dbReference>
<dbReference type="EMBL" id="JAAEDI010000005">
    <property type="protein sequence ID" value="MBR0649045.1"/>
    <property type="molecule type" value="Genomic_DNA"/>
</dbReference>
<gene>
    <name evidence="3" type="ORF">GXW78_05180</name>
</gene>
<evidence type="ECO:0000259" key="2">
    <source>
        <dbReference type="PROSITE" id="PS50234"/>
    </source>
</evidence>
<dbReference type="PROSITE" id="PS50234">
    <property type="entry name" value="VWFA"/>
    <property type="match status" value="1"/>
</dbReference>
<dbReference type="RefSeq" id="WP_211866711.1">
    <property type="nucleotide sequence ID" value="NZ_JAAEDI010000005.1"/>
</dbReference>
<name>A0ABS5EDE8_9PROT</name>
<dbReference type="InterPro" id="IPR002035">
    <property type="entry name" value="VWF_A"/>
</dbReference>
<sequence>MRRQAVLLAFVLLAFAGAARAQQAMLVLDGSASMWGRLDGRAKIDVAREAVAALMVRWPAERPIGLMTYGHRRTQDCADVELLRAPAADAGGMAALARGIVPRGRTPLAEAVRQAAAALGAAGGSIILVTDGIETCHPDPCAVAQDIARSGVRLVVHTVAFALTDPAALAQLRCMAEATGGRAMTARDAAELAAGLDRAAEAPVPGPRHAAPRAEPVPQPSLIVTLRLCPSCDPMTGDASIVVRRGEEVVATGGDPFGRFFDLPAADYTVTVEAGLFTRGPVPVTLQAGRPGRAEIVLDAGWLVGEVRSEPSDEDVTGRVRLEWHAGAAAPEGQPRAAHAQGTGPSFLVPAGTHRMVAGIGNATGAAEADVAAGEVVMLRVPIRFGALALRREGFGSDTAHVAVTTADEASTPIYDDRPTGERVEIPLAPGSYRVMVDQEERRASTVVTIAAEGTTEATLQPQE</sequence>
<dbReference type="Gene3D" id="3.40.50.410">
    <property type="entry name" value="von Willebrand factor, type A domain"/>
    <property type="match status" value="1"/>
</dbReference>
<reference evidence="4" key="1">
    <citation type="journal article" date="2021" name="Syst. Appl. Microbiol.">
        <title>Roseomonas hellenica sp. nov., isolated from roots of wild-growing Alkanna tinctoria.</title>
        <authorList>
            <person name="Rat A."/>
            <person name="Naranjo H.D."/>
            <person name="Lebbe L."/>
            <person name="Cnockaert M."/>
            <person name="Krigas N."/>
            <person name="Grigoriadou K."/>
            <person name="Maloupa E."/>
            <person name="Willems A."/>
        </authorList>
    </citation>
    <scope>NUCLEOTIDE SEQUENCE [LARGE SCALE GENOMIC DNA]</scope>
    <source>
        <strain evidence="4">LMG 31159</strain>
    </source>
</reference>